<dbReference type="GO" id="GO:0009317">
    <property type="term" value="C:acetyl-CoA carboxylase complex"/>
    <property type="evidence" value="ECO:0007669"/>
    <property type="project" value="InterPro"/>
</dbReference>
<dbReference type="AlphaFoldDB" id="A0A8J5HMP6"/>
<dbReference type="CDD" id="cd06850">
    <property type="entry name" value="biotinyl_domain"/>
    <property type="match status" value="1"/>
</dbReference>
<dbReference type="InterPro" id="IPR001882">
    <property type="entry name" value="Biotin_BS"/>
</dbReference>
<dbReference type="InterPro" id="IPR001249">
    <property type="entry name" value="AcCoA_biotinCC"/>
</dbReference>
<feature type="domain" description="Lipoyl-binding" evidence="8">
    <location>
        <begin position="233"/>
        <end position="316"/>
    </location>
</feature>
<evidence type="ECO:0000256" key="5">
    <source>
        <dbReference type="ARBA" id="ARBA00023160"/>
    </source>
</evidence>
<proteinExistence type="predicted"/>
<name>A0A8J5HMP6_ZINOF</name>
<keyword evidence="2" id="KW-0444">Lipid biosynthesis</keyword>
<dbReference type="Pfam" id="PF00364">
    <property type="entry name" value="Biotin_lipoyl"/>
    <property type="match status" value="1"/>
</dbReference>
<evidence type="ECO:0000259" key="8">
    <source>
        <dbReference type="PROSITE" id="PS50968"/>
    </source>
</evidence>
<feature type="region of interest" description="Disordered" evidence="7">
    <location>
        <begin position="206"/>
        <end position="239"/>
    </location>
</feature>
<dbReference type="PANTHER" id="PTHR43416:SF38">
    <property type="entry name" value="BIOTIN CARBOXYL CARRIER PROTEIN OF ACETYL-COA CARBOXYLASE 1, CHLOROPLASTIC"/>
    <property type="match status" value="1"/>
</dbReference>
<dbReference type="Proteomes" id="UP000734854">
    <property type="component" value="Unassembled WGS sequence"/>
</dbReference>
<evidence type="ECO:0000313" key="10">
    <source>
        <dbReference type="Proteomes" id="UP000734854"/>
    </source>
</evidence>
<keyword evidence="4" id="KW-0443">Lipid metabolism</keyword>
<organism evidence="9 10">
    <name type="scientific">Zingiber officinale</name>
    <name type="common">Ginger</name>
    <name type="synonym">Amomum zingiber</name>
    <dbReference type="NCBI Taxonomy" id="94328"/>
    <lineage>
        <taxon>Eukaryota</taxon>
        <taxon>Viridiplantae</taxon>
        <taxon>Streptophyta</taxon>
        <taxon>Embryophyta</taxon>
        <taxon>Tracheophyta</taxon>
        <taxon>Spermatophyta</taxon>
        <taxon>Magnoliopsida</taxon>
        <taxon>Liliopsida</taxon>
        <taxon>Zingiberales</taxon>
        <taxon>Zingiberaceae</taxon>
        <taxon>Zingiber</taxon>
    </lineage>
</organism>
<comment type="pathway">
    <text evidence="1">Lipid metabolism; fatty acid biosynthesis.</text>
</comment>
<reference evidence="9 10" key="1">
    <citation type="submission" date="2020-08" db="EMBL/GenBank/DDBJ databases">
        <title>Plant Genome Project.</title>
        <authorList>
            <person name="Zhang R.-G."/>
        </authorList>
    </citation>
    <scope>NUCLEOTIDE SEQUENCE [LARGE SCALE GENOMIC DNA]</scope>
    <source>
        <tissue evidence="9">Rhizome</tissue>
    </source>
</reference>
<dbReference type="FunFam" id="2.40.50.100:FF:000003">
    <property type="entry name" value="Acetyl-CoA carboxylase biotin carboxyl carrier protein"/>
    <property type="match status" value="1"/>
</dbReference>
<dbReference type="EMBL" id="JACMSC010000003">
    <property type="protein sequence ID" value="KAG6528764.1"/>
    <property type="molecule type" value="Genomic_DNA"/>
</dbReference>
<dbReference type="InterPro" id="IPR000089">
    <property type="entry name" value="Biotin_lipoyl"/>
</dbReference>
<protein>
    <recommendedName>
        <fullName evidence="8">Lipoyl-binding domain-containing protein</fullName>
    </recommendedName>
</protein>
<keyword evidence="10" id="KW-1185">Reference proteome</keyword>
<dbReference type="GO" id="GO:0003989">
    <property type="term" value="F:acetyl-CoA carboxylase activity"/>
    <property type="evidence" value="ECO:0007669"/>
    <property type="project" value="InterPro"/>
</dbReference>
<feature type="region of interest" description="Disordered" evidence="7">
    <location>
        <begin position="109"/>
        <end position="131"/>
    </location>
</feature>
<dbReference type="OrthoDB" id="196847at2759"/>
<evidence type="ECO:0000256" key="3">
    <source>
        <dbReference type="ARBA" id="ARBA00022832"/>
    </source>
</evidence>
<keyword evidence="6" id="KW-0092">Biotin</keyword>
<dbReference type="GO" id="GO:0006633">
    <property type="term" value="P:fatty acid biosynthetic process"/>
    <property type="evidence" value="ECO:0007669"/>
    <property type="project" value="UniProtKB-KW"/>
</dbReference>
<evidence type="ECO:0000256" key="4">
    <source>
        <dbReference type="ARBA" id="ARBA00023098"/>
    </source>
</evidence>
<dbReference type="PROSITE" id="PS50968">
    <property type="entry name" value="BIOTINYL_LIPOYL"/>
    <property type="match status" value="1"/>
</dbReference>
<dbReference type="NCBIfam" id="TIGR00531">
    <property type="entry name" value="BCCP"/>
    <property type="match status" value="1"/>
</dbReference>
<feature type="compositionally biased region" description="Pro residues" evidence="7">
    <location>
        <begin position="218"/>
        <end position="230"/>
    </location>
</feature>
<evidence type="ECO:0000256" key="7">
    <source>
        <dbReference type="SAM" id="MobiDB-lite"/>
    </source>
</evidence>
<evidence type="ECO:0000256" key="2">
    <source>
        <dbReference type="ARBA" id="ARBA00022516"/>
    </source>
</evidence>
<comment type="caution">
    <text evidence="9">The sequence shown here is derived from an EMBL/GenBank/DDBJ whole genome shotgun (WGS) entry which is preliminary data.</text>
</comment>
<evidence type="ECO:0000256" key="6">
    <source>
        <dbReference type="ARBA" id="ARBA00023267"/>
    </source>
</evidence>
<dbReference type="PROSITE" id="PS00188">
    <property type="entry name" value="BIOTIN"/>
    <property type="match status" value="1"/>
</dbReference>
<accession>A0A8J5HMP6</accession>
<evidence type="ECO:0000313" key="9">
    <source>
        <dbReference type="EMBL" id="KAG6528764.1"/>
    </source>
</evidence>
<gene>
    <name evidence="9" type="ORF">ZIOFF_010949</name>
</gene>
<sequence>MDQKSKSVCQLRPLHQSLTGFPAVATADPLPAMMVASASSIHAAPATTPQVSAAAFAASSSSRRQLASASFPLPSRPTKRLLFPDKGLAFRRDHPITAKVKLNEVVGGSANDAASPENKAEISAPKGKDVKDEQFSLPSAPMSEKATAEFMSQVINLVKLVDSRDIAELQLKQNNCELVIRKMEALPQSQPAQVVMMQPTVPASSAVPQASPVTALPSPSPASPAPPMPASTPKALKTSHPPLKSPMAGTFYRSPGPGLPSFVKIGDKINKGQVLCIIEAMKLMNEIEADQAGTIVEILIEDGKPVGVEQPIFVIEP</sequence>
<keyword evidence="3" id="KW-0276">Fatty acid metabolism</keyword>
<keyword evidence="5" id="KW-0275">Fatty acid biosynthesis</keyword>
<dbReference type="PANTHER" id="PTHR43416">
    <property type="entry name" value="DIHYDROLIPOYLLYSINE-RESIDUE SUCCINYLTRANSFERASE COMPONENT OF 2-OXOGLUTARATE DEHYDROGENASE COMPLEX, MITOCHONDRIAL-RELATED"/>
    <property type="match status" value="1"/>
</dbReference>
<dbReference type="InterPro" id="IPR050537">
    <property type="entry name" value="2-oxoacid_dehydrogenase"/>
</dbReference>
<evidence type="ECO:0000256" key="1">
    <source>
        <dbReference type="ARBA" id="ARBA00005194"/>
    </source>
</evidence>